<evidence type="ECO:0000313" key="2">
    <source>
        <dbReference type="EMBL" id="KAD3337992.1"/>
    </source>
</evidence>
<dbReference type="OrthoDB" id="1741410at2759"/>
<proteinExistence type="predicted"/>
<feature type="compositionally biased region" description="Basic and acidic residues" evidence="1">
    <location>
        <begin position="141"/>
        <end position="151"/>
    </location>
</feature>
<keyword evidence="3" id="KW-1185">Reference proteome</keyword>
<evidence type="ECO:0000313" key="3">
    <source>
        <dbReference type="Proteomes" id="UP000326396"/>
    </source>
</evidence>
<reference evidence="2 3" key="1">
    <citation type="submission" date="2019-05" db="EMBL/GenBank/DDBJ databases">
        <title>Mikania micrantha, genome provides insights into the molecular mechanism of rapid growth.</title>
        <authorList>
            <person name="Liu B."/>
        </authorList>
    </citation>
    <scope>NUCLEOTIDE SEQUENCE [LARGE SCALE GENOMIC DNA]</scope>
    <source>
        <strain evidence="2">NLD-2019</strain>
        <tissue evidence="2">Leaf</tissue>
    </source>
</reference>
<feature type="compositionally biased region" description="Basic and acidic residues" evidence="1">
    <location>
        <begin position="190"/>
        <end position="206"/>
    </location>
</feature>
<protein>
    <submittedName>
        <fullName evidence="2">Uncharacterized protein</fullName>
    </submittedName>
</protein>
<name>A0A5N6MC18_9ASTR</name>
<dbReference type="EMBL" id="SZYD01000016">
    <property type="protein sequence ID" value="KAD3337992.1"/>
    <property type="molecule type" value="Genomic_DNA"/>
</dbReference>
<feature type="region of interest" description="Disordered" evidence="1">
    <location>
        <begin position="180"/>
        <end position="212"/>
    </location>
</feature>
<gene>
    <name evidence="2" type="ORF">E3N88_33513</name>
</gene>
<feature type="region of interest" description="Disordered" evidence="1">
    <location>
        <begin position="121"/>
        <end position="160"/>
    </location>
</feature>
<dbReference type="AlphaFoldDB" id="A0A5N6MC18"/>
<dbReference type="Proteomes" id="UP000326396">
    <property type="component" value="Linkage Group LG6"/>
</dbReference>
<accession>A0A5N6MC18</accession>
<sequence>MEADIPHHDDVVVPLDAETLALSQHEWLQFEPDSAAAIRCHCILRMSVATPHCIGWAVLADAGQAERARPILSSHQAAVREQEDEELPPDIEFSLCGRHMEISIERFVVHLGIYYGPETVHRPPTTGDDHQRSSYSIYPPLHRDDHLRSRTEPGVGDDDGFVLSSLTHDWQLAVISEQQQLEDQAMPKPDPIREQPVRSPAHEDSPPQHPPHVYCAVRLTEQLEALLRHVAARYDEMAQADRRRAA</sequence>
<organism evidence="2 3">
    <name type="scientific">Mikania micrantha</name>
    <name type="common">bitter vine</name>
    <dbReference type="NCBI Taxonomy" id="192012"/>
    <lineage>
        <taxon>Eukaryota</taxon>
        <taxon>Viridiplantae</taxon>
        <taxon>Streptophyta</taxon>
        <taxon>Embryophyta</taxon>
        <taxon>Tracheophyta</taxon>
        <taxon>Spermatophyta</taxon>
        <taxon>Magnoliopsida</taxon>
        <taxon>eudicotyledons</taxon>
        <taxon>Gunneridae</taxon>
        <taxon>Pentapetalae</taxon>
        <taxon>asterids</taxon>
        <taxon>campanulids</taxon>
        <taxon>Asterales</taxon>
        <taxon>Asteraceae</taxon>
        <taxon>Asteroideae</taxon>
        <taxon>Heliantheae alliance</taxon>
        <taxon>Eupatorieae</taxon>
        <taxon>Mikania</taxon>
    </lineage>
</organism>
<comment type="caution">
    <text evidence="2">The sequence shown here is derived from an EMBL/GenBank/DDBJ whole genome shotgun (WGS) entry which is preliminary data.</text>
</comment>
<evidence type="ECO:0000256" key="1">
    <source>
        <dbReference type="SAM" id="MobiDB-lite"/>
    </source>
</evidence>